<proteinExistence type="predicted"/>
<evidence type="ECO:0000313" key="1">
    <source>
        <dbReference type="EMBL" id="GBE62612.1"/>
    </source>
</evidence>
<dbReference type="EMBL" id="BDSA01000005">
    <property type="protein sequence ID" value="GBE62612.1"/>
    <property type="molecule type" value="Genomic_DNA"/>
</dbReference>
<organism evidence="1 2">
    <name type="scientific">Babesia ovata</name>
    <dbReference type="NCBI Taxonomy" id="189622"/>
    <lineage>
        <taxon>Eukaryota</taxon>
        <taxon>Sar</taxon>
        <taxon>Alveolata</taxon>
        <taxon>Apicomplexa</taxon>
        <taxon>Aconoidasida</taxon>
        <taxon>Piroplasmida</taxon>
        <taxon>Babesiidae</taxon>
        <taxon>Babesia</taxon>
    </lineage>
</organism>
<evidence type="ECO:0000313" key="2">
    <source>
        <dbReference type="Proteomes" id="UP000236319"/>
    </source>
</evidence>
<accession>A0A2H6KHY8</accession>
<dbReference type="AlphaFoldDB" id="A0A2H6KHY8"/>
<dbReference type="GeneID" id="39876382"/>
<dbReference type="Proteomes" id="UP000236319">
    <property type="component" value="Unassembled WGS sequence"/>
</dbReference>
<dbReference type="RefSeq" id="XP_028868855.1">
    <property type="nucleotide sequence ID" value="XM_029013022.1"/>
</dbReference>
<gene>
    <name evidence="1" type="ORF">BOVATA_041050</name>
</gene>
<keyword evidence="2" id="KW-1185">Reference proteome</keyword>
<protein>
    <submittedName>
        <fullName evidence="1">RND transporter, putative</fullName>
    </submittedName>
</protein>
<comment type="caution">
    <text evidence="1">The sequence shown here is derived from an EMBL/GenBank/DDBJ whole genome shotgun (WGS) entry which is preliminary data.</text>
</comment>
<dbReference type="VEuPathDB" id="PiroplasmaDB:BOVATA_041050"/>
<name>A0A2H6KHY8_9APIC</name>
<reference evidence="1 2" key="1">
    <citation type="journal article" date="2017" name="BMC Genomics">
        <title>Whole-genome assembly of Babesia ovata and comparative genomics between closely related pathogens.</title>
        <authorList>
            <person name="Yamagishi J."/>
            <person name="Asada M."/>
            <person name="Hakimi H."/>
            <person name="Tanaka T.Q."/>
            <person name="Sugimoto C."/>
            <person name="Kawazu S."/>
        </authorList>
    </citation>
    <scope>NUCLEOTIDE SEQUENCE [LARGE SCALE GENOMIC DNA]</scope>
    <source>
        <strain evidence="1 2">Miyake</strain>
    </source>
</reference>
<sequence length="120" mass="13467">MGKITDVGDILFLLKEVYVFIVVTSKTLHKPLEAYAQVPVNLFRQSLQLLRDLVREGLEQRLDGGDVVAAGAGGEKIFGFLHFVIQKVLKALDGLLFQSWGHFFNEMSGFPEDIIKHCFS</sequence>